<evidence type="ECO:0000313" key="5">
    <source>
        <dbReference type="Proteomes" id="UP001170310"/>
    </source>
</evidence>
<keyword evidence="5" id="KW-1185">Reference proteome</keyword>
<dbReference type="InterPro" id="IPR015424">
    <property type="entry name" value="PyrdxlP-dep_Trfase"/>
</dbReference>
<sequence length="79" mass="8418">IAVRSGIESDSQHGAVVPPIYLSSNYSFADFNQKRQFDYSRSGNPTRHILAEAIANLEHGAGAVITNTGMSAVNLVTAL</sequence>
<accession>A0AAW7YWF1</accession>
<name>A0AAW7YWF1_9STAP</name>
<feature type="non-terminal residue" evidence="4">
    <location>
        <position position="79"/>
    </location>
</feature>
<dbReference type="Pfam" id="PF01053">
    <property type="entry name" value="Cys_Met_Meta_PP"/>
    <property type="match status" value="1"/>
</dbReference>
<gene>
    <name evidence="4" type="ORF">Q4528_15740</name>
</gene>
<evidence type="ECO:0000256" key="3">
    <source>
        <dbReference type="RuleBase" id="RU362118"/>
    </source>
</evidence>
<dbReference type="PANTHER" id="PTHR11808:SF75">
    <property type="entry name" value="CYSTATHIONINE GAMMA-SYNTHASE"/>
    <property type="match status" value="1"/>
</dbReference>
<evidence type="ECO:0000313" key="4">
    <source>
        <dbReference type="EMBL" id="MDO6575564.1"/>
    </source>
</evidence>
<dbReference type="InterPro" id="IPR015421">
    <property type="entry name" value="PyrdxlP-dep_Trfase_major"/>
</dbReference>
<dbReference type="Proteomes" id="UP001170310">
    <property type="component" value="Unassembled WGS sequence"/>
</dbReference>
<evidence type="ECO:0000256" key="1">
    <source>
        <dbReference type="ARBA" id="ARBA00001933"/>
    </source>
</evidence>
<dbReference type="GO" id="GO:0030170">
    <property type="term" value="F:pyridoxal phosphate binding"/>
    <property type="evidence" value="ECO:0007669"/>
    <property type="project" value="InterPro"/>
</dbReference>
<dbReference type="PANTHER" id="PTHR11808">
    <property type="entry name" value="TRANS-SULFURATION ENZYME FAMILY MEMBER"/>
    <property type="match status" value="1"/>
</dbReference>
<dbReference type="EMBL" id="JAUOQO010000878">
    <property type="protein sequence ID" value="MDO6575564.1"/>
    <property type="molecule type" value="Genomic_DNA"/>
</dbReference>
<dbReference type="AlphaFoldDB" id="A0AAW7YWF1"/>
<dbReference type="GO" id="GO:0004123">
    <property type="term" value="F:cystathionine gamma-lyase activity"/>
    <property type="evidence" value="ECO:0007669"/>
    <property type="project" value="TreeGrafter"/>
</dbReference>
<dbReference type="SUPFAM" id="SSF53383">
    <property type="entry name" value="PLP-dependent transferases"/>
    <property type="match status" value="1"/>
</dbReference>
<keyword evidence="2 3" id="KW-0663">Pyridoxal phosphate</keyword>
<reference evidence="4" key="1">
    <citation type="submission" date="2023-07" db="EMBL/GenBank/DDBJ databases">
        <title>Genome content predicts the carbon catabolic preferences of heterotrophic bacteria.</title>
        <authorList>
            <person name="Gralka M."/>
        </authorList>
    </citation>
    <scope>NUCLEOTIDE SEQUENCE</scope>
    <source>
        <strain evidence="4">E2R20</strain>
    </source>
</reference>
<protein>
    <submittedName>
        <fullName evidence="4">PLP-dependent transferase</fullName>
    </submittedName>
</protein>
<dbReference type="GO" id="GO:0019346">
    <property type="term" value="P:transsulfuration"/>
    <property type="evidence" value="ECO:0007669"/>
    <property type="project" value="InterPro"/>
</dbReference>
<dbReference type="GO" id="GO:0003962">
    <property type="term" value="F:cystathionine gamma-synthase activity"/>
    <property type="evidence" value="ECO:0007669"/>
    <property type="project" value="TreeGrafter"/>
</dbReference>
<dbReference type="Gene3D" id="3.40.640.10">
    <property type="entry name" value="Type I PLP-dependent aspartate aminotransferase-like (Major domain)"/>
    <property type="match status" value="1"/>
</dbReference>
<comment type="cofactor">
    <cofactor evidence="1 3">
        <name>pyridoxal 5'-phosphate</name>
        <dbReference type="ChEBI" id="CHEBI:597326"/>
    </cofactor>
</comment>
<feature type="non-terminal residue" evidence="4">
    <location>
        <position position="1"/>
    </location>
</feature>
<dbReference type="RefSeq" id="WP_303522682.1">
    <property type="nucleotide sequence ID" value="NZ_JAUOQO010000878.1"/>
</dbReference>
<comment type="similarity">
    <text evidence="3">Belongs to the trans-sulfuration enzymes family.</text>
</comment>
<evidence type="ECO:0000256" key="2">
    <source>
        <dbReference type="ARBA" id="ARBA00022898"/>
    </source>
</evidence>
<dbReference type="InterPro" id="IPR000277">
    <property type="entry name" value="Cys/Met-Metab_PyrdxlP-dep_enz"/>
</dbReference>
<keyword evidence="4" id="KW-0808">Transferase</keyword>
<organism evidence="4 5">
    <name type="scientific">Staphylococcus pasteuri_A</name>
    <dbReference type="NCBI Taxonomy" id="3062664"/>
    <lineage>
        <taxon>Bacteria</taxon>
        <taxon>Bacillati</taxon>
        <taxon>Bacillota</taxon>
        <taxon>Bacilli</taxon>
        <taxon>Bacillales</taxon>
        <taxon>Staphylococcaceae</taxon>
        <taxon>Staphylococcus</taxon>
    </lineage>
</organism>
<dbReference type="GO" id="GO:0005737">
    <property type="term" value="C:cytoplasm"/>
    <property type="evidence" value="ECO:0007669"/>
    <property type="project" value="TreeGrafter"/>
</dbReference>
<proteinExistence type="inferred from homology"/>
<dbReference type="GO" id="GO:0019343">
    <property type="term" value="P:cysteine biosynthetic process via cystathionine"/>
    <property type="evidence" value="ECO:0007669"/>
    <property type="project" value="TreeGrafter"/>
</dbReference>
<comment type="caution">
    <text evidence="4">The sequence shown here is derived from an EMBL/GenBank/DDBJ whole genome shotgun (WGS) entry which is preliminary data.</text>
</comment>